<comment type="caution">
    <text evidence="1">The sequence shown here is derived from an EMBL/GenBank/DDBJ whole genome shotgun (WGS) entry which is preliminary data.</text>
</comment>
<reference evidence="1 2" key="1">
    <citation type="submission" date="2013-02" db="EMBL/GenBank/DDBJ databases">
        <title>The Genome Sequence of Acinetobacter sp. NIPH 758.</title>
        <authorList>
            <consortium name="The Broad Institute Genome Sequencing Platform"/>
            <consortium name="The Broad Institute Genome Sequencing Center for Infectious Disease"/>
            <person name="Cerqueira G."/>
            <person name="Feldgarden M."/>
            <person name="Courvalin P."/>
            <person name="Perichon B."/>
            <person name="Grillot-Courvalin C."/>
            <person name="Clermont D."/>
            <person name="Rocha E."/>
            <person name="Yoon E.-J."/>
            <person name="Nemec A."/>
            <person name="Walker B."/>
            <person name="Young S.K."/>
            <person name="Zeng Q."/>
            <person name="Gargeya S."/>
            <person name="Fitzgerald M."/>
            <person name="Haas B."/>
            <person name="Abouelleil A."/>
            <person name="Alvarado L."/>
            <person name="Arachchi H.M."/>
            <person name="Berlin A.M."/>
            <person name="Chapman S.B."/>
            <person name="Dewar J."/>
            <person name="Goldberg J."/>
            <person name="Griggs A."/>
            <person name="Gujja S."/>
            <person name="Hansen M."/>
            <person name="Howarth C."/>
            <person name="Imamovic A."/>
            <person name="Larimer J."/>
            <person name="McCowan C."/>
            <person name="Murphy C."/>
            <person name="Neiman D."/>
            <person name="Pearson M."/>
            <person name="Priest M."/>
            <person name="Roberts A."/>
            <person name="Saif S."/>
            <person name="Shea T."/>
            <person name="Sisk P."/>
            <person name="Sykes S."/>
            <person name="Wortman J."/>
            <person name="Nusbaum C."/>
            <person name="Birren B."/>
        </authorList>
    </citation>
    <scope>NUCLEOTIDE SEQUENCE [LARGE SCALE GENOMIC DNA]</scope>
    <source>
        <strain evidence="1 2">NIPH 758</strain>
    </source>
</reference>
<dbReference type="AlphaFoldDB" id="N8UYT9"/>
<evidence type="ECO:0000313" key="2">
    <source>
        <dbReference type="Proteomes" id="UP000013049"/>
    </source>
</evidence>
<dbReference type="Proteomes" id="UP000013049">
    <property type="component" value="Unassembled WGS sequence"/>
</dbReference>
<evidence type="ECO:0000313" key="1">
    <source>
        <dbReference type="EMBL" id="ENU92535.1"/>
    </source>
</evidence>
<accession>N8UYT9</accession>
<dbReference type="EMBL" id="APPC01000016">
    <property type="protein sequence ID" value="ENU92535.1"/>
    <property type="molecule type" value="Genomic_DNA"/>
</dbReference>
<proteinExistence type="predicted"/>
<organism evidence="1 2">
    <name type="scientific">Acinetobacter vivianii</name>
    <dbReference type="NCBI Taxonomy" id="1776742"/>
    <lineage>
        <taxon>Bacteria</taxon>
        <taxon>Pseudomonadati</taxon>
        <taxon>Pseudomonadota</taxon>
        <taxon>Gammaproteobacteria</taxon>
        <taxon>Moraxellales</taxon>
        <taxon>Moraxellaceae</taxon>
        <taxon>Acinetobacter</taxon>
    </lineage>
</organism>
<protein>
    <submittedName>
        <fullName evidence="1">Uncharacterized protein</fullName>
    </submittedName>
</protein>
<dbReference type="HOGENOM" id="CLU_2893650_0_0_6"/>
<gene>
    <name evidence="1" type="ORF">F971_01518</name>
</gene>
<name>N8UYT9_9GAMM</name>
<sequence>MIQSPYEMQLALGDMAFNVVALSALKLHLYGQLHHYKTGIAWLICFLLTLTAEGTRTLMCAT</sequence>